<comment type="caution">
    <text evidence="2">The sequence shown here is derived from an EMBL/GenBank/DDBJ whole genome shotgun (WGS) entry which is preliminary data.</text>
</comment>
<evidence type="ECO:0000313" key="3">
    <source>
        <dbReference type="Proteomes" id="UP001341840"/>
    </source>
</evidence>
<gene>
    <name evidence="2" type="ORF">PIB30_043969</name>
</gene>
<reference evidence="2 3" key="1">
    <citation type="journal article" date="2023" name="Plants (Basel)">
        <title>Bridging the Gap: Combining Genomics and Transcriptomics Approaches to Understand Stylosanthes scabra, an Orphan Legume from the Brazilian Caatinga.</title>
        <authorList>
            <person name="Ferreira-Neto J.R.C."/>
            <person name="da Silva M.D."/>
            <person name="Binneck E."/>
            <person name="de Melo N.F."/>
            <person name="da Silva R.H."/>
            <person name="de Melo A.L.T.M."/>
            <person name="Pandolfi V."/>
            <person name="Bustamante F.O."/>
            <person name="Brasileiro-Vidal A.C."/>
            <person name="Benko-Iseppon A.M."/>
        </authorList>
    </citation>
    <scope>NUCLEOTIDE SEQUENCE [LARGE SCALE GENOMIC DNA]</scope>
    <source>
        <tissue evidence="2">Leaves</tissue>
    </source>
</reference>
<organism evidence="2 3">
    <name type="scientific">Stylosanthes scabra</name>
    <dbReference type="NCBI Taxonomy" id="79078"/>
    <lineage>
        <taxon>Eukaryota</taxon>
        <taxon>Viridiplantae</taxon>
        <taxon>Streptophyta</taxon>
        <taxon>Embryophyta</taxon>
        <taxon>Tracheophyta</taxon>
        <taxon>Spermatophyta</taxon>
        <taxon>Magnoliopsida</taxon>
        <taxon>eudicotyledons</taxon>
        <taxon>Gunneridae</taxon>
        <taxon>Pentapetalae</taxon>
        <taxon>rosids</taxon>
        <taxon>fabids</taxon>
        <taxon>Fabales</taxon>
        <taxon>Fabaceae</taxon>
        <taxon>Papilionoideae</taxon>
        <taxon>50 kb inversion clade</taxon>
        <taxon>dalbergioids sensu lato</taxon>
        <taxon>Dalbergieae</taxon>
        <taxon>Pterocarpus clade</taxon>
        <taxon>Stylosanthes</taxon>
    </lineage>
</organism>
<protein>
    <submittedName>
        <fullName evidence="2">Uncharacterized protein</fullName>
    </submittedName>
</protein>
<proteinExistence type="predicted"/>
<dbReference type="EMBL" id="JASCZI010030467">
    <property type="protein sequence ID" value="MED6122871.1"/>
    <property type="molecule type" value="Genomic_DNA"/>
</dbReference>
<name>A0ABU6RFS0_9FABA</name>
<evidence type="ECO:0000313" key="2">
    <source>
        <dbReference type="EMBL" id="MED6122871.1"/>
    </source>
</evidence>
<dbReference type="Proteomes" id="UP001341840">
    <property type="component" value="Unassembled WGS sequence"/>
</dbReference>
<sequence>MEGRRFSIVRNPPLPTNTPTGTGDSAQGAEREGLNEVAEQLPPRGDTVLEMFSDIRAYLERSEETT</sequence>
<evidence type="ECO:0000256" key="1">
    <source>
        <dbReference type="SAM" id="MobiDB-lite"/>
    </source>
</evidence>
<keyword evidence="3" id="KW-1185">Reference proteome</keyword>
<accession>A0ABU6RFS0</accession>
<feature type="region of interest" description="Disordered" evidence="1">
    <location>
        <begin position="1"/>
        <end position="35"/>
    </location>
</feature>